<dbReference type="Proteomes" id="UP000176944">
    <property type="component" value="Chromosome"/>
</dbReference>
<dbReference type="PANTHER" id="PTHR45947:SF3">
    <property type="entry name" value="SULFOQUINOVOSYL TRANSFERASE SQD2"/>
    <property type="match status" value="1"/>
</dbReference>
<dbReference type="GO" id="GO:0016757">
    <property type="term" value="F:glycosyltransferase activity"/>
    <property type="evidence" value="ECO:0007669"/>
    <property type="project" value="InterPro"/>
</dbReference>
<dbReference type="SUPFAM" id="SSF53756">
    <property type="entry name" value="UDP-Glycosyltransferase/glycogen phosphorylase"/>
    <property type="match status" value="1"/>
</dbReference>
<accession>A0A1D9G9Z5</accession>
<organism evidence="2 3">
    <name type="scientific">Moorena producens (strain JHB)</name>
    <dbReference type="NCBI Taxonomy" id="1454205"/>
    <lineage>
        <taxon>Bacteria</taxon>
        <taxon>Bacillati</taxon>
        <taxon>Cyanobacteriota</taxon>
        <taxon>Cyanophyceae</taxon>
        <taxon>Coleofasciculales</taxon>
        <taxon>Coleofasciculaceae</taxon>
        <taxon>Moorena</taxon>
    </lineage>
</organism>
<evidence type="ECO:0000313" key="2">
    <source>
        <dbReference type="EMBL" id="AOY84354.1"/>
    </source>
</evidence>
<dbReference type="PANTHER" id="PTHR45947">
    <property type="entry name" value="SULFOQUINOVOSYL TRANSFERASE SQD2"/>
    <property type="match status" value="1"/>
</dbReference>
<reference evidence="3" key="1">
    <citation type="submission" date="2016-10" db="EMBL/GenBank/DDBJ databases">
        <title>Comparative genomics uncovers the prolific and rare metabolic potential of the cyanobacterial genus Moorea.</title>
        <authorList>
            <person name="Leao T."/>
            <person name="Castelao G."/>
            <person name="Korobeynikov A."/>
            <person name="Monroe E.A."/>
            <person name="Podell S."/>
            <person name="Glukhov E."/>
            <person name="Allen E."/>
            <person name="Gerwick W.H."/>
            <person name="Gerwick L."/>
        </authorList>
    </citation>
    <scope>NUCLEOTIDE SEQUENCE [LARGE SCALE GENOMIC DNA]</scope>
    <source>
        <strain evidence="3">JHB</strain>
    </source>
</reference>
<dbReference type="InterPro" id="IPR001296">
    <property type="entry name" value="Glyco_trans_1"/>
</dbReference>
<dbReference type="CDD" id="cd03801">
    <property type="entry name" value="GT4_PimA-like"/>
    <property type="match status" value="1"/>
</dbReference>
<name>A0A1D9G9Z5_MOOP1</name>
<evidence type="ECO:0000259" key="1">
    <source>
        <dbReference type="Pfam" id="PF00534"/>
    </source>
</evidence>
<dbReference type="Gene3D" id="3.40.50.2000">
    <property type="entry name" value="Glycogen Phosphorylase B"/>
    <property type="match status" value="2"/>
</dbReference>
<proteinExistence type="predicted"/>
<feature type="domain" description="Glycosyl transferase family 1" evidence="1">
    <location>
        <begin position="229"/>
        <end position="395"/>
    </location>
</feature>
<dbReference type="InterPro" id="IPR050194">
    <property type="entry name" value="Glycosyltransferase_grp1"/>
</dbReference>
<evidence type="ECO:0000313" key="3">
    <source>
        <dbReference type="Proteomes" id="UP000176944"/>
    </source>
</evidence>
<dbReference type="EMBL" id="CP017708">
    <property type="protein sequence ID" value="AOY84354.1"/>
    <property type="molecule type" value="Genomic_DNA"/>
</dbReference>
<gene>
    <name evidence="2" type="ORF">BJP36_34945</name>
</gene>
<dbReference type="AlphaFoldDB" id="A0A1D9G9Z5"/>
<sequence>MKVLLSAYQCQPNTGSENGIGWAWATQLARMGHEVWVITWSYNQIPVEQELQVNPIPNIHFIFCNHPTWLSRLFKILITRQVMLLSFPLWELMSIWWQWDAYRIAKSLTQEVVFDRVHHVTTTAIRRPSFMGLLGIPFIFGPVAGGVKAPWFLRKSYPLKGWLFDFIRDISNTIVKFDPLMNLTFITASKIYCRSKDTQELIPKFYRYKSEVIFDIPLHEIREMPLVSEQKFIEKDTFNVLFVGRFLYWKGVHLALTAFSLLHQKIPNSRFTVIGRGSEETWLQRLSEKLGIKDAVDWIPWMEQKKLSSAYLQHDVFLFPSLHDSGGLVILEALSHGLPVVCLDLGGPGVMVDETCGRVIKTHGFTEEAVIQRLSDALVELAENSELRQQLSERAWAQPTKFEFKNVVEQIYSSSVLVEKTLKEAPLDDKS</sequence>
<dbReference type="Pfam" id="PF00534">
    <property type="entry name" value="Glycos_transf_1"/>
    <property type="match status" value="1"/>
</dbReference>
<protein>
    <submittedName>
        <fullName evidence="2">Glycosyltransferase family 4 protein</fullName>
    </submittedName>
</protein>